<keyword evidence="1" id="KW-0472">Membrane</keyword>
<dbReference type="PANTHER" id="PTHR48090:SF7">
    <property type="entry name" value="RFBJ PROTEIN"/>
    <property type="match status" value="1"/>
</dbReference>
<dbReference type="CDD" id="cd04179">
    <property type="entry name" value="DPM_DPG-synthase_like"/>
    <property type="match status" value="1"/>
</dbReference>
<dbReference type="RefSeq" id="WP_343774417.1">
    <property type="nucleotide sequence ID" value="NZ_BAAADV010000006.1"/>
</dbReference>
<organism evidence="3 4">
    <name type="scientific">Natronoarchaeum mannanilyticum</name>
    <dbReference type="NCBI Taxonomy" id="926360"/>
    <lineage>
        <taxon>Archaea</taxon>
        <taxon>Methanobacteriati</taxon>
        <taxon>Methanobacteriota</taxon>
        <taxon>Stenosarchaea group</taxon>
        <taxon>Halobacteria</taxon>
        <taxon>Halobacteriales</taxon>
        <taxon>Natronoarchaeaceae</taxon>
    </lineage>
</organism>
<evidence type="ECO:0000256" key="1">
    <source>
        <dbReference type="SAM" id="Phobius"/>
    </source>
</evidence>
<evidence type="ECO:0000313" key="4">
    <source>
        <dbReference type="Proteomes" id="UP001500420"/>
    </source>
</evidence>
<dbReference type="PANTHER" id="PTHR48090">
    <property type="entry name" value="UNDECAPRENYL-PHOSPHATE 4-DEOXY-4-FORMAMIDO-L-ARABINOSE TRANSFERASE-RELATED"/>
    <property type="match status" value="1"/>
</dbReference>
<dbReference type="SUPFAM" id="SSF53448">
    <property type="entry name" value="Nucleotide-diphospho-sugar transferases"/>
    <property type="match status" value="1"/>
</dbReference>
<dbReference type="Proteomes" id="UP001500420">
    <property type="component" value="Unassembled WGS sequence"/>
</dbReference>
<gene>
    <name evidence="3" type="ORF">GCM10009020_25460</name>
</gene>
<dbReference type="Pfam" id="PF00535">
    <property type="entry name" value="Glycos_transf_2"/>
    <property type="match status" value="1"/>
</dbReference>
<feature type="transmembrane region" description="Helical" evidence="1">
    <location>
        <begin position="271"/>
        <end position="290"/>
    </location>
</feature>
<evidence type="ECO:0000259" key="2">
    <source>
        <dbReference type="Pfam" id="PF00535"/>
    </source>
</evidence>
<proteinExistence type="predicted"/>
<dbReference type="AlphaFoldDB" id="A0AAV3TCR0"/>
<keyword evidence="1" id="KW-0812">Transmembrane</keyword>
<feature type="transmembrane region" description="Helical" evidence="1">
    <location>
        <begin position="302"/>
        <end position="322"/>
    </location>
</feature>
<name>A0AAV3TCR0_9EURY</name>
<evidence type="ECO:0000313" key="3">
    <source>
        <dbReference type="EMBL" id="GAA0676556.1"/>
    </source>
</evidence>
<dbReference type="Gene3D" id="3.90.550.10">
    <property type="entry name" value="Spore Coat Polysaccharide Biosynthesis Protein SpsA, Chain A"/>
    <property type="match status" value="1"/>
</dbReference>
<dbReference type="EMBL" id="BAAADV010000006">
    <property type="protein sequence ID" value="GAA0676556.1"/>
    <property type="molecule type" value="Genomic_DNA"/>
</dbReference>
<dbReference type="InterPro" id="IPR029044">
    <property type="entry name" value="Nucleotide-diphossugar_trans"/>
</dbReference>
<dbReference type="InterPro" id="IPR050256">
    <property type="entry name" value="Glycosyltransferase_2"/>
</dbReference>
<sequence length="343" mass="38074">MYKGKTIGVVVPAYNEGELVGDVIRTLPEFVDRAFVVDDCSTDGTWREIREAAREANDWVDGPEQEKVHADGGRPVAGRVVPIRHEKNRGVGGAIKTGYERARDEGIDVTAVMNGDGQMDPEILDRIIDPIVEGEADYAKGNRLSRSEHRDQMSAWRLFGNTLLTFLTKVVSGYWRMSDPQNGYTAISSRALTAIDLDDLHDDYGFCNDLLVALNVHGMRVTDVEMAAKYGDEESHIRYRRFVPRLSRLLARRALWRFTVKYVVTDFHPLVLLYALGAVGIAGGLAYAGWSVLAATPTPLDALLALLTVLLSSLCLTLAMIFDRLDNASLEPDVNGQLHELER</sequence>
<accession>A0AAV3TCR0</accession>
<comment type="caution">
    <text evidence="3">The sequence shown here is derived from an EMBL/GenBank/DDBJ whole genome shotgun (WGS) entry which is preliminary data.</text>
</comment>
<dbReference type="InterPro" id="IPR001173">
    <property type="entry name" value="Glyco_trans_2-like"/>
</dbReference>
<protein>
    <recommendedName>
        <fullName evidence="2">Glycosyltransferase 2-like domain-containing protein</fullName>
    </recommendedName>
</protein>
<reference evidence="3 4" key="1">
    <citation type="journal article" date="2019" name="Int. J. Syst. Evol. Microbiol.">
        <title>The Global Catalogue of Microorganisms (GCM) 10K type strain sequencing project: providing services to taxonomists for standard genome sequencing and annotation.</title>
        <authorList>
            <consortium name="The Broad Institute Genomics Platform"/>
            <consortium name="The Broad Institute Genome Sequencing Center for Infectious Disease"/>
            <person name="Wu L."/>
            <person name="Ma J."/>
        </authorList>
    </citation>
    <scope>NUCLEOTIDE SEQUENCE [LARGE SCALE GENOMIC DNA]</scope>
    <source>
        <strain evidence="3 4">JCM 16328</strain>
    </source>
</reference>
<feature type="domain" description="Glycosyltransferase 2-like" evidence="2">
    <location>
        <begin position="9"/>
        <end position="184"/>
    </location>
</feature>
<keyword evidence="4" id="KW-1185">Reference proteome</keyword>
<keyword evidence="1" id="KW-1133">Transmembrane helix</keyword>